<name>S5N0S6_SALBN</name>
<sequence length="44" mass="5145">MYFEQILFYGLRFVALTALLKKSEPGQVLEKKIVPAKQFQNENN</sequence>
<dbReference type="Proteomes" id="UP000015042">
    <property type="component" value="Chromosome"/>
</dbReference>
<protein>
    <submittedName>
        <fullName evidence="1">Uncharacterized protein</fullName>
    </submittedName>
</protein>
<dbReference type="AlphaFoldDB" id="S5N0S6"/>
<dbReference type="EMBL" id="CP006608">
    <property type="protein sequence ID" value="AGR60479.1"/>
    <property type="molecule type" value="Genomic_DNA"/>
</dbReference>
<accession>S5N0S6</accession>
<evidence type="ECO:0000313" key="2">
    <source>
        <dbReference type="Proteomes" id="UP000015042"/>
    </source>
</evidence>
<organism evidence="1 2">
    <name type="scientific">Salmonella bongori N268-08</name>
    <dbReference type="NCBI Taxonomy" id="1197719"/>
    <lineage>
        <taxon>Bacteria</taxon>
        <taxon>Pseudomonadati</taxon>
        <taxon>Pseudomonadota</taxon>
        <taxon>Gammaproteobacteria</taxon>
        <taxon>Enterobacterales</taxon>
        <taxon>Enterobacteriaceae</taxon>
        <taxon>Salmonella</taxon>
    </lineage>
</organism>
<reference evidence="1 2" key="1">
    <citation type="submission" date="2013-07" db="EMBL/GenBank/DDBJ databases">
        <title>Genome sequence of Salmonella bongori N268-08 - a rare clinical isolate.</title>
        <authorList>
            <person name="Marti R."/>
            <person name="Hagens S."/>
            <person name="Loessner M.J."/>
            <person name="Klumpp J."/>
        </authorList>
    </citation>
    <scope>NUCLEOTIDE SEQUENCE [LARGE SCALE GENOMIC DNA]</scope>
    <source>
        <strain evidence="1 2">N268-08</strain>
    </source>
</reference>
<dbReference type="PATRIC" id="fig|1197719.3.peg.3286"/>
<gene>
    <name evidence="1" type="ORF">A464_3295</name>
</gene>
<evidence type="ECO:0000313" key="1">
    <source>
        <dbReference type="EMBL" id="AGR60479.1"/>
    </source>
</evidence>
<proteinExistence type="predicted"/>
<dbReference type="HOGENOM" id="CLU_3221706_0_0_6"/>
<dbReference type="KEGG" id="sbz:A464_3295"/>